<proteinExistence type="predicted"/>
<keyword evidence="2" id="KW-0489">Methyltransferase</keyword>
<accession>A0AAD4NFN4</accession>
<dbReference type="EMBL" id="JAKKPZ010000002">
    <property type="protein sequence ID" value="KAI1726193.1"/>
    <property type="molecule type" value="Genomic_DNA"/>
</dbReference>
<feature type="domain" description="Methyltransferase" evidence="1">
    <location>
        <begin position="115"/>
        <end position="257"/>
    </location>
</feature>
<dbReference type="InterPro" id="IPR029063">
    <property type="entry name" value="SAM-dependent_MTases_sf"/>
</dbReference>
<evidence type="ECO:0000259" key="1">
    <source>
        <dbReference type="Pfam" id="PF13679"/>
    </source>
</evidence>
<dbReference type="PANTHER" id="PTHR12496:SF0">
    <property type="entry name" value="METHYLTRANSFERASE DOMAIN-CONTAINING PROTEIN"/>
    <property type="match status" value="1"/>
</dbReference>
<keyword evidence="2" id="KW-0808">Transferase</keyword>
<dbReference type="Proteomes" id="UP001201812">
    <property type="component" value="Unassembled WGS sequence"/>
</dbReference>
<reference evidence="2" key="1">
    <citation type="submission" date="2022-01" db="EMBL/GenBank/DDBJ databases">
        <title>Genome Sequence Resource for Two Populations of Ditylenchus destructor, the Migratory Endoparasitic Phytonematode.</title>
        <authorList>
            <person name="Zhang H."/>
            <person name="Lin R."/>
            <person name="Xie B."/>
        </authorList>
    </citation>
    <scope>NUCLEOTIDE SEQUENCE</scope>
    <source>
        <strain evidence="2">BazhouSP</strain>
    </source>
</reference>
<dbReference type="Pfam" id="PF13679">
    <property type="entry name" value="Methyltransf_32"/>
    <property type="match status" value="1"/>
</dbReference>
<dbReference type="InterPro" id="IPR025714">
    <property type="entry name" value="Methyltranfer_dom"/>
</dbReference>
<dbReference type="PANTHER" id="PTHR12496">
    <property type="entry name" value="CGI-41 METHYLTRANSFERASE"/>
    <property type="match status" value="1"/>
</dbReference>
<sequence>MESQAIMKVDRLVAFLEKYSFLYDKPNNEFLSQKMYADIDSEWFEFMASLNWDELNRLPTDFAQFLDCPLSLKSFFSECQALSILSELHKILQGANTMKKINDFKMPEMRRIKAKKRHELEKFGELVLTECRQRRITRIVDVGCGLGHMLSFLNDRCSNEAETSIELVGVETSEELCCGARNLYGSNHIQRVHIAPDDPQTCKVLSVKGQRTAIISLHGCGDLQPTLLSEFVKLHKKEPDNVPLLIMVGCCYHKLSKIDHDNWTMSYAVTKALKGNLFRLPTSAFRLACQERLSRWENTSPSEHQAHIQHFMNRTILECLYKTLGIDRKYQKRSMNRNLGTSIEEIQNTLLQRHNITDPNEQNEWRSIFQEIRAEYAHTATYVEPFTALQFCIQALLESLILGDRILYLQENGISAELQPVFQSNVSPRNMAIVARI</sequence>
<dbReference type="SUPFAM" id="SSF53335">
    <property type="entry name" value="S-adenosyl-L-methionine-dependent methyltransferases"/>
    <property type="match status" value="1"/>
</dbReference>
<dbReference type="InterPro" id="IPR052220">
    <property type="entry name" value="METTL25"/>
</dbReference>
<dbReference type="GO" id="GO:0032259">
    <property type="term" value="P:methylation"/>
    <property type="evidence" value="ECO:0007669"/>
    <property type="project" value="UniProtKB-KW"/>
</dbReference>
<gene>
    <name evidence="2" type="ORF">DdX_02894</name>
</gene>
<name>A0AAD4NFN4_9BILA</name>
<evidence type="ECO:0000313" key="2">
    <source>
        <dbReference type="EMBL" id="KAI1726193.1"/>
    </source>
</evidence>
<protein>
    <submittedName>
        <fullName evidence="2">Methyltransferase domain-containing protein</fullName>
    </submittedName>
</protein>
<comment type="caution">
    <text evidence="2">The sequence shown here is derived from an EMBL/GenBank/DDBJ whole genome shotgun (WGS) entry which is preliminary data.</text>
</comment>
<keyword evidence="3" id="KW-1185">Reference proteome</keyword>
<organism evidence="2 3">
    <name type="scientific">Ditylenchus destructor</name>
    <dbReference type="NCBI Taxonomy" id="166010"/>
    <lineage>
        <taxon>Eukaryota</taxon>
        <taxon>Metazoa</taxon>
        <taxon>Ecdysozoa</taxon>
        <taxon>Nematoda</taxon>
        <taxon>Chromadorea</taxon>
        <taxon>Rhabditida</taxon>
        <taxon>Tylenchina</taxon>
        <taxon>Tylenchomorpha</taxon>
        <taxon>Sphaerularioidea</taxon>
        <taxon>Anguinidae</taxon>
        <taxon>Anguininae</taxon>
        <taxon>Ditylenchus</taxon>
    </lineage>
</organism>
<evidence type="ECO:0000313" key="3">
    <source>
        <dbReference type="Proteomes" id="UP001201812"/>
    </source>
</evidence>
<dbReference type="GO" id="GO:0008168">
    <property type="term" value="F:methyltransferase activity"/>
    <property type="evidence" value="ECO:0007669"/>
    <property type="project" value="UniProtKB-KW"/>
</dbReference>
<dbReference type="AlphaFoldDB" id="A0AAD4NFN4"/>
<dbReference type="Gene3D" id="3.40.50.150">
    <property type="entry name" value="Vaccinia Virus protein VP39"/>
    <property type="match status" value="1"/>
</dbReference>